<comment type="similarity">
    <text evidence="3">Belongs to the Integrator subunit 3 family.</text>
</comment>
<reference evidence="8 9" key="1">
    <citation type="submission" date="2016-04" db="EMBL/GenBank/DDBJ databases">
        <title>The genome of Intoshia linei affirms orthonectids as highly simplified spiralians.</title>
        <authorList>
            <person name="Mikhailov K.V."/>
            <person name="Slusarev G.S."/>
            <person name="Nikitin M.A."/>
            <person name="Logacheva M.D."/>
            <person name="Penin A."/>
            <person name="Aleoshin V."/>
            <person name="Panchin Y.V."/>
        </authorList>
    </citation>
    <scope>NUCLEOTIDE SEQUENCE [LARGE SCALE GENOMIC DNA]</scope>
    <source>
        <strain evidence="8">Intl2013</strain>
        <tissue evidence="8">Whole animal</tissue>
    </source>
</reference>
<evidence type="ECO:0000313" key="9">
    <source>
        <dbReference type="Proteomes" id="UP000078046"/>
    </source>
</evidence>
<feature type="domain" description="Integrator complex subunit 3 N-terminal" evidence="6">
    <location>
        <begin position="274"/>
        <end position="468"/>
    </location>
</feature>
<sequence>MSIYLDNILFETDETDVMFKKNYEFIMEILKGKSEQDLTDALNYHSCRNADTHETIQTGLLFALLVEKTVSKSLFVRLNAISRDGLGGVINRVVFLVLKKWDRLTDKTKKRITWLCRELISNGLVDSDKLVNVLLRQCMSGDISPNNIFLTESMLSILDENREWLSRNTMTLRISVYSFVRLMSDHLLPLLKNLLLREVQFIKWCLDNYWLSDLIHIGRDLIRNLLMIAKIPEISIFIQGISKYKNFCAIEGNKYTGVRDSDKNFNVAVPTSETDMTTILFTPTPKFYIISRLTPEIEIKISFILNKVKFGNQKRYQDWFSDSFFLNNENQSIRTDIIRYICSVIHPTNEMLSSNLTPRWAVIGWILMTTTNNVALANAKLALFFDCYFFNQQKDSIMSIEPTVLVMINSIRQRPAMYETLLDFMLQSTVNFWKDGRNLVIKGMRDSLKYLVDMKVIMHAKMIFSSSFYQNENLVKLAKYIFNFIDFDKTLGSKSIVTETKPPEPIKKAEEPVPSELDNPANFSDDESIILVPDEKTCNLKKFELTLRFKKFIKPNIIEMLDKLKFASDCNFYKNFSMINTKVISAKSNYKWILTVVMNIVLKNKTDLYLSQIKNIAKIILCLISIDLGEFINPSLNLDKPLIIFFDFMTNFLRENANIEFIQEFYKLEKNIYQSVENTTEILNNLPSNVQTTLKIFSVLFTEIYKLNDYIGYWYLYYTFKQISTSENSHVYIFYEIYNINFNASCEMEYPYNKQTFLIASKSQKLLGVSDFLINDVENLSLSNPKLLIDLIPTLFIYYKNTCCGNTFILHSILSCINVEEFATIENCSYLGFEYFDESTIVPVLIFFYTSSVSFIEKIFIWKLFETFNFAISLVFIQDLIQIDCSLLYGNLTSYLKRQFPDIQLLKFLFTRQFTVGQDTFINIVSCAITYWCVFWKNSIFDNVLFQFATLLYQTNTKDFDQIQLFLNVLLNSSTHTKFLLHYQHNTTLSLIIKNLLDIKSDYYIAYSLLFKMFI</sequence>
<evidence type="ECO:0000256" key="3">
    <source>
        <dbReference type="ARBA" id="ARBA00006130"/>
    </source>
</evidence>
<dbReference type="AlphaFoldDB" id="A0A177B3R4"/>
<evidence type="ECO:0000256" key="4">
    <source>
        <dbReference type="ARBA" id="ARBA00022490"/>
    </source>
</evidence>
<dbReference type="PANTHER" id="PTHR13587">
    <property type="entry name" value="INTEGRATOR COMPLEX SUBUNIT 3"/>
    <property type="match status" value="1"/>
</dbReference>
<gene>
    <name evidence="8" type="ORF">A3Q56_03891</name>
</gene>
<dbReference type="Proteomes" id="UP000078046">
    <property type="component" value="Unassembled WGS sequence"/>
</dbReference>
<evidence type="ECO:0000259" key="7">
    <source>
        <dbReference type="Pfam" id="PF24566"/>
    </source>
</evidence>
<organism evidence="8 9">
    <name type="scientific">Intoshia linei</name>
    <dbReference type="NCBI Taxonomy" id="1819745"/>
    <lineage>
        <taxon>Eukaryota</taxon>
        <taxon>Metazoa</taxon>
        <taxon>Spiralia</taxon>
        <taxon>Lophotrochozoa</taxon>
        <taxon>Mesozoa</taxon>
        <taxon>Orthonectida</taxon>
        <taxon>Rhopaluridae</taxon>
        <taxon>Intoshia</taxon>
    </lineage>
</organism>
<dbReference type="GO" id="GO:0005634">
    <property type="term" value="C:nucleus"/>
    <property type="evidence" value="ECO:0007669"/>
    <property type="project" value="UniProtKB-SubCell"/>
</dbReference>
<keyword evidence="9" id="KW-1185">Reference proteome</keyword>
<dbReference type="InterPro" id="IPR045334">
    <property type="entry name" value="INTS3"/>
</dbReference>
<dbReference type="PANTHER" id="PTHR13587:SF7">
    <property type="entry name" value="INTEGRATOR COMPLEX SUBUNIT 3"/>
    <property type="match status" value="1"/>
</dbReference>
<dbReference type="GO" id="GO:0005737">
    <property type="term" value="C:cytoplasm"/>
    <property type="evidence" value="ECO:0007669"/>
    <property type="project" value="UniProtKB-SubCell"/>
</dbReference>
<dbReference type="InterPro" id="IPR056518">
    <property type="entry name" value="HEAT_Ints3_C"/>
</dbReference>
<evidence type="ECO:0000313" key="8">
    <source>
        <dbReference type="EMBL" id="OAF68372.1"/>
    </source>
</evidence>
<dbReference type="Pfam" id="PF24566">
    <property type="entry name" value="HEAT_Ints3_C"/>
    <property type="match status" value="1"/>
</dbReference>
<comment type="caution">
    <text evidence="8">The sequence shown here is derived from an EMBL/GenBank/DDBJ whole genome shotgun (WGS) entry which is preliminary data.</text>
</comment>
<proteinExistence type="inferred from homology"/>
<evidence type="ECO:0000256" key="1">
    <source>
        <dbReference type="ARBA" id="ARBA00004123"/>
    </source>
</evidence>
<keyword evidence="5" id="KW-0539">Nucleus</keyword>
<evidence type="ECO:0000256" key="2">
    <source>
        <dbReference type="ARBA" id="ARBA00004496"/>
    </source>
</evidence>
<dbReference type="EMBL" id="LWCA01000458">
    <property type="protein sequence ID" value="OAF68372.1"/>
    <property type="molecule type" value="Genomic_DNA"/>
</dbReference>
<evidence type="ECO:0008006" key="10">
    <source>
        <dbReference type="Google" id="ProtNLM"/>
    </source>
</evidence>
<accession>A0A177B3R4</accession>
<keyword evidence="4" id="KW-0963">Cytoplasm</keyword>
<name>A0A177B3R4_9BILA</name>
<protein>
    <recommendedName>
        <fullName evidence="10">Integrator complex subunit 3</fullName>
    </recommendedName>
</protein>
<dbReference type="Pfam" id="PF10189">
    <property type="entry name" value="Ints3_N"/>
    <property type="match status" value="2"/>
</dbReference>
<dbReference type="OrthoDB" id="2021145at2759"/>
<evidence type="ECO:0000256" key="5">
    <source>
        <dbReference type="ARBA" id="ARBA00023242"/>
    </source>
</evidence>
<feature type="domain" description="Ints3-like C-terminal" evidence="7">
    <location>
        <begin position="693"/>
        <end position="951"/>
    </location>
</feature>
<comment type="subcellular location">
    <subcellularLocation>
        <location evidence="2">Cytoplasm</location>
    </subcellularLocation>
    <subcellularLocation>
        <location evidence="1">Nucleus</location>
    </subcellularLocation>
</comment>
<evidence type="ECO:0000259" key="6">
    <source>
        <dbReference type="Pfam" id="PF10189"/>
    </source>
</evidence>
<dbReference type="InterPro" id="IPR019333">
    <property type="entry name" value="INTS3_N"/>
</dbReference>
<feature type="domain" description="Integrator complex subunit 3 N-terminal" evidence="6">
    <location>
        <begin position="52"/>
        <end position="240"/>
    </location>
</feature>